<dbReference type="InterPro" id="IPR036034">
    <property type="entry name" value="PDZ_sf"/>
</dbReference>
<evidence type="ECO:0000313" key="4">
    <source>
        <dbReference type="EMBL" id="NJP01364.1"/>
    </source>
</evidence>
<keyword evidence="2" id="KW-0378">Hydrolase</keyword>
<dbReference type="PANTHER" id="PTHR43343:SF3">
    <property type="entry name" value="PROTEASE DO-LIKE 8, CHLOROPLASTIC"/>
    <property type="match status" value="1"/>
</dbReference>
<dbReference type="Pfam" id="PF13180">
    <property type="entry name" value="PDZ_2"/>
    <property type="match status" value="1"/>
</dbReference>
<organism evidence="4 5">
    <name type="scientific">Pseudomonas quercus</name>
    <dbReference type="NCBI Taxonomy" id="2722792"/>
    <lineage>
        <taxon>Bacteria</taxon>
        <taxon>Pseudomonadati</taxon>
        <taxon>Pseudomonadota</taxon>
        <taxon>Gammaproteobacteria</taxon>
        <taxon>Pseudomonadales</taxon>
        <taxon>Pseudomonadaceae</taxon>
        <taxon>Pseudomonas</taxon>
    </lineage>
</organism>
<proteinExistence type="predicted"/>
<comment type="caution">
    <text evidence="4">The sequence shown here is derived from an EMBL/GenBank/DDBJ whole genome shotgun (WGS) entry which is preliminary data.</text>
</comment>
<protein>
    <submittedName>
        <fullName evidence="4">PDZ domain-containing protein</fullName>
    </submittedName>
</protein>
<dbReference type="InterPro" id="IPR001478">
    <property type="entry name" value="PDZ"/>
</dbReference>
<dbReference type="Pfam" id="PF13365">
    <property type="entry name" value="Trypsin_2"/>
    <property type="match status" value="1"/>
</dbReference>
<evidence type="ECO:0000259" key="3">
    <source>
        <dbReference type="PROSITE" id="PS50106"/>
    </source>
</evidence>
<evidence type="ECO:0000256" key="2">
    <source>
        <dbReference type="ARBA" id="ARBA00022801"/>
    </source>
</evidence>
<accession>A0ABX0YDC6</accession>
<evidence type="ECO:0000256" key="1">
    <source>
        <dbReference type="ARBA" id="ARBA00022670"/>
    </source>
</evidence>
<dbReference type="InterPro" id="IPR001940">
    <property type="entry name" value="Peptidase_S1C"/>
</dbReference>
<evidence type="ECO:0000313" key="5">
    <source>
        <dbReference type="Proteomes" id="UP000746535"/>
    </source>
</evidence>
<dbReference type="PROSITE" id="PS50106">
    <property type="entry name" value="PDZ"/>
    <property type="match status" value="1"/>
</dbReference>
<gene>
    <name evidence="4" type="ORF">HBH25_10880</name>
</gene>
<dbReference type="RefSeq" id="WP_168083938.1">
    <property type="nucleotide sequence ID" value="NZ_JAAVJI010000005.1"/>
</dbReference>
<dbReference type="InterPro" id="IPR051201">
    <property type="entry name" value="Chloro_Bact_Ser_Proteases"/>
</dbReference>
<name>A0ABX0YDC6_9PSED</name>
<dbReference type="PRINTS" id="PR00834">
    <property type="entry name" value="PROTEASES2C"/>
</dbReference>
<dbReference type="EMBL" id="JAAVJI010000005">
    <property type="protein sequence ID" value="NJP01364.1"/>
    <property type="molecule type" value="Genomic_DNA"/>
</dbReference>
<dbReference type="Proteomes" id="UP000746535">
    <property type="component" value="Unassembled WGS sequence"/>
</dbReference>
<keyword evidence="1" id="KW-0645">Protease</keyword>
<sequence>MSIALRYFSWPLLTGILVALLIILRFPEWVGLPSQDVNLQTAPQSGAVVRGPVSYADAVTLAAPAVVNLYTTKAVNKSAHPLLDDPQFKRFFGDNLPRQRRWESSLGSAVIMSPEGYLLTNNHVTSGADQIVVALKDGRETLARVIGSDPETDLAVLKIDLQHLPAITIGSSDSLRIGDVALAIGNPFGVGQTVTMGIISATGRNQLGLNTYEDFIQTDAAINPGNSGGALVDANGNLTGINTAIFSKSGGSQGIGFAIPTKLALEVMKSIIEHGQVIRGWLGIEVQPLTDDLAESFGLKDRPGIVVAGIFRDGPAQKAGLQLGDVILSINNETASDGRRSMNQVARTKPGDKIVIEVMRDSKTLKLTAEVGMRPPPAPAAVPKEEG</sequence>
<feature type="domain" description="PDZ" evidence="3">
    <location>
        <begin position="271"/>
        <end position="362"/>
    </location>
</feature>
<reference evidence="4 5" key="1">
    <citation type="submission" date="2020-03" db="EMBL/GenBank/DDBJ databases">
        <authorList>
            <person name="Wang L."/>
            <person name="He N."/>
            <person name="Li Y."/>
            <person name="Fang Y."/>
            <person name="Zhang F."/>
        </authorList>
    </citation>
    <scope>NUCLEOTIDE SEQUENCE [LARGE SCALE GENOMIC DNA]</scope>
    <source>
        <strain evidence="5">hsmgli-8</strain>
    </source>
</reference>
<dbReference type="CDD" id="cd10839">
    <property type="entry name" value="cpPDZ1_DegP-like"/>
    <property type="match status" value="1"/>
</dbReference>
<dbReference type="SMART" id="SM00228">
    <property type="entry name" value="PDZ"/>
    <property type="match status" value="1"/>
</dbReference>
<dbReference type="SUPFAM" id="SSF50494">
    <property type="entry name" value="Trypsin-like serine proteases"/>
    <property type="match status" value="1"/>
</dbReference>
<dbReference type="Gene3D" id="2.40.10.120">
    <property type="match status" value="1"/>
</dbReference>
<dbReference type="SUPFAM" id="SSF50156">
    <property type="entry name" value="PDZ domain-like"/>
    <property type="match status" value="1"/>
</dbReference>
<dbReference type="PANTHER" id="PTHR43343">
    <property type="entry name" value="PEPTIDASE S12"/>
    <property type="match status" value="1"/>
</dbReference>
<dbReference type="Gene3D" id="2.30.42.10">
    <property type="match status" value="1"/>
</dbReference>
<keyword evidence="5" id="KW-1185">Reference proteome</keyword>
<dbReference type="InterPro" id="IPR009003">
    <property type="entry name" value="Peptidase_S1_PA"/>
</dbReference>